<evidence type="ECO:0000313" key="1">
    <source>
        <dbReference type="EMBL" id="KZT40862.1"/>
    </source>
</evidence>
<dbReference type="AlphaFoldDB" id="A0A166FP27"/>
<protein>
    <submittedName>
        <fullName evidence="1">Uncharacterized protein</fullName>
    </submittedName>
</protein>
<gene>
    <name evidence="1" type="ORF">SISSUDRAFT_1043596</name>
</gene>
<sequence>FFENAFGIDVDDNYRIVQFVDLPELSLPSHVPGAQRAHLEPSADRFLRYHFMWCLRVNICGGHVMDEFDEGEVLGMMEALGLRGPQLVTPPVTDPRWKTEIGQICWDMALQSGLADYLEQDDL</sequence>
<dbReference type="OrthoDB" id="3263651at2759"/>
<reference evidence="1 2" key="1">
    <citation type="journal article" date="2016" name="Mol. Biol. Evol.">
        <title>Comparative Genomics of Early-Diverging Mushroom-Forming Fungi Provides Insights into the Origins of Lignocellulose Decay Capabilities.</title>
        <authorList>
            <person name="Nagy L.G."/>
            <person name="Riley R."/>
            <person name="Tritt A."/>
            <person name="Adam C."/>
            <person name="Daum C."/>
            <person name="Floudas D."/>
            <person name="Sun H."/>
            <person name="Yadav J.S."/>
            <person name="Pangilinan J."/>
            <person name="Larsson K.H."/>
            <person name="Matsuura K."/>
            <person name="Barry K."/>
            <person name="Labutti K."/>
            <person name="Kuo R."/>
            <person name="Ohm R.A."/>
            <person name="Bhattacharya S.S."/>
            <person name="Shirouzu T."/>
            <person name="Yoshinaga Y."/>
            <person name="Martin F.M."/>
            <person name="Grigoriev I.V."/>
            <person name="Hibbett D.S."/>
        </authorList>
    </citation>
    <scope>NUCLEOTIDE SEQUENCE [LARGE SCALE GENOMIC DNA]</scope>
    <source>
        <strain evidence="1 2">HHB10207 ss-3</strain>
    </source>
</reference>
<proteinExistence type="predicted"/>
<dbReference type="Proteomes" id="UP000076798">
    <property type="component" value="Unassembled WGS sequence"/>
</dbReference>
<feature type="non-terminal residue" evidence="1">
    <location>
        <position position="1"/>
    </location>
</feature>
<name>A0A166FP27_9AGAM</name>
<evidence type="ECO:0000313" key="2">
    <source>
        <dbReference type="Proteomes" id="UP000076798"/>
    </source>
</evidence>
<accession>A0A166FP27</accession>
<keyword evidence="2" id="KW-1185">Reference proteome</keyword>
<dbReference type="EMBL" id="KV428027">
    <property type="protein sequence ID" value="KZT40862.1"/>
    <property type="molecule type" value="Genomic_DNA"/>
</dbReference>
<organism evidence="1 2">
    <name type="scientific">Sistotremastrum suecicum HHB10207 ss-3</name>
    <dbReference type="NCBI Taxonomy" id="1314776"/>
    <lineage>
        <taxon>Eukaryota</taxon>
        <taxon>Fungi</taxon>
        <taxon>Dikarya</taxon>
        <taxon>Basidiomycota</taxon>
        <taxon>Agaricomycotina</taxon>
        <taxon>Agaricomycetes</taxon>
        <taxon>Sistotremastrales</taxon>
        <taxon>Sistotremastraceae</taxon>
        <taxon>Sistotremastrum</taxon>
    </lineage>
</organism>